<gene>
    <name evidence="1" type="ORF">L0M17_10575</name>
</gene>
<evidence type="ECO:0000313" key="2">
    <source>
        <dbReference type="Proteomes" id="UP001202922"/>
    </source>
</evidence>
<proteinExistence type="predicted"/>
<dbReference type="Proteomes" id="UP001202922">
    <property type="component" value="Unassembled WGS sequence"/>
</dbReference>
<evidence type="ECO:0000313" key="1">
    <source>
        <dbReference type="EMBL" id="MCH6470418.1"/>
    </source>
</evidence>
<reference evidence="1 2" key="1">
    <citation type="submission" date="2022-03" db="EMBL/GenBank/DDBJ databases">
        <title>Sinomonas sp. isolated from a soil.</title>
        <authorList>
            <person name="Han J."/>
            <person name="Kim D.-U."/>
        </authorList>
    </citation>
    <scope>NUCLEOTIDE SEQUENCE [LARGE SCALE GENOMIC DNA]</scope>
    <source>
        <strain evidence="1 2">5-5</strain>
    </source>
</reference>
<dbReference type="RefSeq" id="WP_241053927.1">
    <property type="nucleotide sequence ID" value="NZ_JAKZBV010000001.1"/>
</dbReference>
<dbReference type="EMBL" id="JAKZBV010000001">
    <property type="protein sequence ID" value="MCH6470418.1"/>
    <property type="molecule type" value="Genomic_DNA"/>
</dbReference>
<organism evidence="1 2">
    <name type="scientific">Sinomonas terrae</name>
    <dbReference type="NCBI Taxonomy" id="2908838"/>
    <lineage>
        <taxon>Bacteria</taxon>
        <taxon>Bacillati</taxon>
        <taxon>Actinomycetota</taxon>
        <taxon>Actinomycetes</taxon>
        <taxon>Micrococcales</taxon>
        <taxon>Micrococcaceae</taxon>
        <taxon>Sinomonas</taxon>
    </lineage>
</organism>
<keyword evidence="2" id="KW-1185">Reference proteome</keyword>
<comment type="caution">
    <text evidence="1">The sequence shown here is derived from an EMBL/GenBank/DDBJ whole genome shotgun (WGS) entry which is preliminary data.</text>
</comment>
<name>A0ABS9U144_9MICC</name>
<sequence>MAGAVHAYPTHSDGLWSAAIQARLAGLDAPPARAAARLLLALRRAIARTR</sequence>
<accession>A0ABS9U144</accession>
<protein>
    <submittedName>
        <fullName evidence="1">Uncharacterized protein</fullName>
    </submittedName>
</protein>